<organism evidence="2">
    <name type="scientific">marine sediment metagenome</name>
    <dbReference type="NCBI Taxonomy" id="412755"/>
    <lineage>
        <taxon>unclassified sequences</taxon>
        <taxon>metagenomes</taxon>
        <taxon>ecological metagenomes</taxon>
    </lineage>
</organism>
<accession>X0THZ9</accession>
<evidence type="ECO:0000313" key="2">
    <source>
        <dbReference type="EMBL" id="GAF93153.1"/>
    </source>
</evidence>
<dbReference type="AlphaFoldDB" id="X0THZ9"/>
<dbReference type="CDD" id="cd00143">
    <property type="entry name" value="PP2Cc"/>
    <property type="match status" value="1"/>
</dbReference>
<dbReference type="Gene3D" id="3.60.40.10">
    <property type="entry name" value="PPM-type phosphatase domain"/>
    <property type="match status" value="1"/>
</dbReference>
<dbReference type="InterPro" id="IPR001932">
    <property type="entry name" value="PPM-type_phosphatase-like_dom"/>
</dbReference>
<dbReference type="Pfam" id="PF13672">
    <property type="entry name" value="PP2C_2"/>
    <property type="match status" value="1"/>
</dbReference>
<feature type="non-terminal residue" evidence="2">
    <location>
        <position position="176"/>
    </location>
</feature>
<gene>
    <name evidence="2" type="ORF">S01H1_27874</name>
</gene>
<name>X0THZ9_9ZZZZ</name>
<dbReference type="SUPFAM" id="SSF81606">
    <property type="entry name" value="PP2C-like"/>
    <property type="match status" value="1"/>
</dbReference>
<reference evidence="2" key="1">
    <citation type="journal article" date="2014" name="Front. Microbiol.">
        <title>High frequency of phylogenetically diverse reductive dehalogenase-homologous genes in deep subseafloor sedimentary metagenomes.</title>
        <authorList>
            <person name="Kawai M."/>
            <person name="Futagami T."/>
            <person name="Toyoda A."/>
            <person name="Takaki Y."/>
            <person name="Nishi S."/>
            <person name="Hori S."/>
            <person name="Arai W."/>
            <person name="Tsubouchi T."/>
            <person name="Morono Y."/>
            <person name="Uchiyama I."/>
            <person name="Ito T."/>
            <person name="Fujiyama A."/>
            <person name="Inagaki F."/>
            <person name="Takami H."/>
        </authorList>
    </citation>
    <scope>NUCLEOTIDE SEQUENCE</scope>
    <source>
        <strain evidence="2">Expedition CK06-06</strain>
    </source>
</reference>
<feature type="domain" description="PPM-type phosphatase" evidence="1">
    <location>
        <begin position="1"/>
        <end position="176"/>
    </location>
</feature>
<dbReference type="InterPro" id="IPR036457">
    <property type="entry name" value="PPM-type-like_dom_sf"/>
</dbReference>
<proteinExistence type="predicted"/>
<protein>
    <recommendedName>
        <fullName evidence="1">PPM-type phosphatase domain-containing protein</fullName>
    </recommendedName>
</protein>
<sequence length="176" mass="19635">MKSFAMKHRGLVKEDNQDLFFVKEFDDGSILLAVADGLGGMVGGKRAAEMAKESLNNFNPECQTVEAHIEELMQEANRRIMETVEKEPDLEGMGTTMTAAWVRNGNVCWAHVGDSRLYLFRGDELRQITEDDTMAGFLFSEGELTKEEARIHPGNKFVFQCIGGSGEFEADTGNFK</sequence>
<comment type="caution">
    <text evidence="2">The sequence shown here is derived from an EMBL/GenBank/DDBJ whole genome shotgun (WGS) entry which is preliminary data.</text>
</comment>
<evidence type="ECO:0000259" key="1">
    <source>
        <dbReference type="PROSITE" id="PS51746"/>
    </source>
</evidence>
<dbReference type="EMBL" id="BARS01017004">
    <property type="protein sequence ID" value="GAF93153.1"/>
    <property type="molecule type" value="Genomic_DNA"/>
</dbReference>
<dbReference type="PROSITE" id="PS51746">
    <property type="entry name" value="PPM_2"/>
    <property type="match status" value="1"/>
</dbReference>